<protein>
    <submittedName>
        <fullName evidence="1">Uncharacterized protein</fullName>
    </submittedName>
</protein>
<evidence type="ECO:0000313" key="1">
    <source>
        <dbReference type="EMBL" id="KAK8510560.1"/>
    </source>
</evidence>
<keyword evidence="2" id="KW-1185">Reference proteome</keyword>
<dbReference type="Proteomes" id="UP001472677">
    <property type="component" value="Unassembled WGS sequence"/>
</dbReference>
<evidence type="ECO:0000313" key="2">
    <source>
        <dbReference type="Proteomes" id="UP001472677"/>
    </source>
</evidence>
<accession>A0ABR2BU06</accession>
<organism evidence="1 2">
    <name type="scientific">Hibiscus sabdariffa</name>
    <name type="common">roselle</name>
    <dbReference type="NCBI Taxonomy" id="183260"/>
    <lineage>
        <taxon>Eukaryota</taxon>
        <taxon>Viridiplantae</taxon>
        <taxon>Streptophyta</taxon>
        <taxon>Embryophyta</taxon>
        <taxon>Tracheophyta</taxon>
        <taxon>Spermatophyta</taxon>
        <taxon>Magnoliopsida</taxon>
        <taxon>eudicotyledons</taxon>
        <taxon>Gunneridae</taxon>
        <taxon>Pentapetalae</taxon>
        <taxon>rosids</taxon>
        <taxon>malvids</taxon>
        <taxon>Malvales</taxon>
        <taxon>Malvaceae</taxon>
        <taxon>Malvoideae</taxon>
        <taxon>Hibiscus</taxon>
    </lineage>
</organism>
<dbReference type="EMBL" id="JBBPBM010000084">
    <property type="protein sequence ID" value="KAK8510560.1"/>
    <property type="molecule type" value="Genomic_DNA"/>
</dbReference>
<proteinExistence type="predicted"/>
<sequence length="91" mass="10432">MQRNNSLKQKVKELKRKRVHKTIWVFLFWEFMRRPFNCCLSVMLECSETELLLGAACIVEPKAICSSTEPTPCFLCTMSGKLKAAMLGINC</sequence>
<gene>
    <name evidence="1" type="ORF">V6N12_055489</name>
</gene>
<name>A0ABR2BU06_9ROSI</name>
<reference evidence="1 2" key="1">
    <citation type="journal article" date="2024" name="G3 (Bethesda)">
        <title>Genome assembly of Hibiscus sabdariffa L. provides insights into metabolisms of medicinal natural products.</title>
        <authorList>
            <person name="Kim T."/>
        </authorList>
    </citation>
    <scope>NUCLEOTIDE SEQUENCE [LARGE SCALE GENOMIC DNA]</scope>
    <source>
        <strain evidence="1">TK-2024</strain>
        <tissue evidence="1">Old leaves</tissue>
    </source>
</reference>
<comment type="caution">
    <text evidence="1">The sequence shown here is derived from an EMBL/GenBank/DDBJ whole genome shotgun (WGS) entry which is preliminary data.</text>
</comment>